<dbReference type="Proteomes" id="UP000184406">
    <property type="component" value="Unassembled WGS sequence"/>
</dbReference>
<organism evidence="7 8">
    <name type="scientific">Arenibacter palladensis</name>
    <dbReference type="NCBI Taxonomy" id="237373"/>
    <lineage>
        <taxon>Bacteria</taxon>
        <taxon>Pseudomonadati</taxon>
        <taxon>Bacteroidota</taxon>
        <taxon>Flavobacteriia</taxon>
        <taxon>Flavobacteriales</taxon>
        <taxon>Flavobacteriaceae</taxon>
        <taxon>Arenibacter</taxon>
    </lineage>
</organism>
<gene>
    <name evidence="7" type="ORF">SAMN03080594_107170</name>
</gene>
<proteinExistence type="inferred from homology"/>
<feature type="modified residue" description="N6-(pyridoxal phosphate)lysine" evidence="5">
    <location>
        <position position="25"/>
    </location>
</feature>
<protein>
    <submittedName>
        <fullName evidence="7">D-cysteine desulfhydrase</fullName>
    </submittedName>
</protein>
<dbReference type="GO" id="GO:0019148">
    <property type="term" value="F:D-cysteine desulfhydrase activity"/>
    <property type="evidence" value="ECO:0007669"/>
    <property type="project" value="TreeGrafter"/>
</dbReference>
<evidence type="ECO:0000256" key="1">
    <source>
        <dbReference type="ARBA" id="ARBA00001933"/>
    </source>
</evidence>
<evidence type="ECO:0000256" key="5">
    <source>
        <dbReference type="PIRSR" id="PIRSR006278-2"/>
    </source>
</evidence>
<dbReference type="InterPro" id="IPR036052">
    <property type="entry name" value="TrpB-like_PALP_sf"/>
</dbReference>
<evidence type="ECO:0000313" key="7">
    <source>
        <dbReference type="EMBL" id="SHF79685.1"/>
    </source>
</evidence>
<feature type="active site" description="Nucleophile" evidence="4">
    <location>
        <position position="52"/>
    </location>
</feature>
<dbReference type="PANTHER" id="PTHR43780:SF2">
    <property type="entry name" value="1-AMINOCYCLOPROPANE-1-CARBOXYLATE DEAMINASE-RELATED"/>
    <property type="match status" value="1"/>
</dbReference>
<dbReference type="SUPFAM" id="SSF53686">
    <property type="entry name" value="Tryptophan synthase beta subunit-like PLP-dependent enzymes"/>
    <property type="match status" value="1"/>
</dbReference>
<sequence length="289" mass="32357">MIESINQSFAIFRDDLFPLLGGGNKARKMMALHNTIQEGQHTSIVTTGGIQSNHCRATALYCSKYDLDCTLVLHGNKEKFLTENGNARLIRNTNANVVFCNSDEISLEMDKAMLNYKALGQKPFYLYGGGHTLEGGKAYIDIIEEIKKSGFAPDYIFLASGTGSTQAGLLAGISKYQLKTKVIGISVGREKKRSEKIIKEFYSELCYRYSIPENVNNITVADEFLCGGYEKFNDEILQISNNSYTKYGIPLDTTYTAKAFYGMQQIIKKQMITGNILFWNTGGIFNYFN</sequence>
<reference evidence="8" key="1">
    <citation type="submission" date="2016-11" db="EMBL/GenBank/DDBJ databases">
        <authorList>
            <person name="Varghese N."/>
            <person name="Submissions S."/>
        </authorList>
    </citation>
    <scope>NUCLEOTIDE SEQUENCE [LARGE SCALE GENOMIC DNA]</scope>
    <source>
        <strain evidence="8">DSM 17539</strain>
    </source>
</reference>
<evidence type="ECO:0000313" key="8">
    <source>
        <dbReference type="Proteomes" id="UP000184406"/>
    </source>
</evidence>
<name>A0A1M5EKE7_9FLAO</name>
<dbReference type="InterPro" id="IPR027278">
    <property type="entry name" value="ACCD_DCysDesulf"/>
</dbReference>
<dbReference type="EMBL" id="FQUX01000007">
    <property type="protein sequence ID" value="SHF79685.1"/>
    <property type="molecule type" value="Genomic_DNA"/>
</dbReference>
<dbReference type="Pfam" id="PF00291">
    <property type="entry name" value="PALP"/>
    <property type="match status" value="1"/>
</dbReference>
<dbReference type="RefSeq" id="WP_072864037.1">
    <property type="nucleotide sequence ID" value="NZ_FQUX01000007.1"/>
</dbReference>
<comment type="cofactor">
    <cofactor evidence="1">
        <name>pyridoxal 5'-phosphate</name>
        <dbReference type="ChEBI" id="CHEBI:597326"/>
    </cofactor>
</comment>
<dbReference type="InterPro" id="IPR001926">
    <property type="entry name" value="TrpB-like_PALP"/>
</dbReference>
<feature type="domain" description="Tryptophan synthase beta chain-like PALP" evidence="6">
    <location>
        <begin position="14"/>
        <end position="282"/>
    </location>
</feature>
<dbReference type="PIRSF" id="PIRSF006278">
    <property type="entry name" value="ACCD_DCysDesulf"/>
    <property type="match status" value="1"/>
</dbReference>
<evidence type="ECO:0000256" key="2">
    <source>
        <dbReference type="ARBA" id="ARBA00008639"/>
    </source>
</evidence>
<dbReference type="PANTHER" id="PTHR43780">
    <property type="entry name" value="1-AMINOCYCLOPROPANE-1-CARBOXYLATE DEAMINASE-RELATED"/>
    <property type="match status" value="1"/>
</dbReference>
<keyword evidence="8" id="KW-1185">Reference proteome</keyword>
<dbReference type="OrthoDB" id="9801249at2"/>
<evidence type="ECO:0000259" key="6">
    <source>
        <dbReference type="Pfam" id="PF00291"/>
    </source>
</evidence>
<dbReference type="Gene3D" id="3.40.50.1100">
    <property type="match status" value="2"/>
</dbReference>
<dbReference type="AlphaFoldDB" id="A0A1M5EKE7"/>
<evidence type="ECO:0000256" key="4">
    <source>
        <dbReference type="PIRSR" id="PIRSR006278-1"/>
    </source>
</evidence>
<accession>A0A1M5EKE7</accession>
<keyword evidence="3 5" id="KW-0663">Pyridoxal phosphate</keyword>
<evidence type="ECO:0000256" key="3">
    <source>
        <dbReference type="ARBA" id="ARBA00022898"/>
    </source>
</evidence>
<comment type="similarity">
    <text evidence="2">Belongs to the ACC deaminase/D-cysteine desulfhydrase family.</text>
</comment>